<name>A0A423PHW4_9GAMM</name>
<reference evidence="2 3" key="1">
    <citation type="submission" date="2013-10" db="EMBL/GenBank/DDBJ databases">
        <title>Salinisphaera halophila YIM 95161 Genome Sequencing.</title>
        <authorList>
            <person name="Lai Q."/>
            <person name="Li C."/>
            <person name="Shao Z."/>
        </authorList>
    </citation>
    <scope>NUCLEOTIDE SEQUENCE [LARGE SCALE GENOMIC DNA]</scope>
    <source>
        <strain evidence="2 3">YIM 95161</strain>
    </source>
</reference>
<dbReference type="Pfam" id="PF03091">
    <property type="entry name" value="CutA1"/>
    <property type="match status" value="1"/>
</dbReference>
<comment type="caution">
    <text evidence="2">The sequence shown here is derived from an EMBL/GenBank/DDBJ whole genome shotgun (WGS) entry which is preliminary data.</text>
</comment>
<dbReference type="SUPFAM" id="SSF54913">
    <property type="entry name" value="GlnB-like"/>
    <property type="match status" value="1"/>
</dbReference>
<evidence type="ECO:0000313" key="3">
    <source>
        <dbReference type="Proteomes" id="UP000285123"/>
    </source>
</evidence>
<dbReference type="Gene3D" id="3.30.70.120">
    <property type="match status" value="1"/>
</dbReference>
<dbReference type="GO" id="GO:0010038">
    <property type="term" value="P:response to metal ion"/>
    <property type="evidence" value="ECO:0007669"/>
    <property type="project" value="InterPro"/>
</dbReference>
<dbReference type="InterPro" id="IPR015867">
    <property type="entry name" value="N-reg_PII/ATP_PRibTrfase_C"/>
</dbReference>
<protein>
    <submittedName>
        <fullName evidence="2">Divalent ion tolerance protein CutA</fullName>
    </submittedName>
</protein>
<dbReference type="InterPro" id="IPR004323">
    <property type="entry name" value="Ion_tolerance_CutA"/>
</dbReference>
<proteinExistence type="inferred from homology"/>
<organism evidence="2 3">
    <name type="scientific">Salinisphaera orenii YIM 95161</name>
    <dbReference type="NCBI Taxonomy" id="1051139"/>
    <lineage>
        <taxon>Bacteria</taxon>
        <taxon>Pseudomonadati</taxon>
        <taxon>Pseudomonadota</taxon>
        <taxon>Gammaproteobacteria</taxon>
        <taxon>Salinisphaerales</taxon>
        <taxon>Salinisphaeraceae</taxon>
        <taxon>Salinisphaera</taxon>
    </lineage>
</organism>
<dbReference type="EMBL" id="AYKF01000121">
    <property type="protein sequence ID" value="ROO25076.1"/>
    <property type="molecule type" value="Genomic_DNA"/>
</dbReference>
<evidence type="ECO:0000313" key="2">
    <source>
        <dbReference type="EMBL" id="ROO25076.1"/>
    </source>
</evidence>
<dbReference type="GO" id="GO:0005507">
    <property type="term" value="F:copper ion binding"/>
    <property type="evidence" value="ECO:0007669"/>
    <property type="project" value="TreeGrafter"/>
</dbReference>
<dbReference type="PANTHER" id="PTHR23419">
    <property type="entry name" value="DIVALENT CATION TOLERANCE CUTA-RELATED"/>
    <property type="match status" value="1"/>
</dbReference>
<dbReference type="InterPro" id="IPR011322">
    <property type="entry name" value="N-reg_PII-like_a/b"/>
</dbReference>
<accession>A0A423PHW4</accession>
<dbReference type="Proteomes" id="UP000285123">
    <property type="component" value="Unassembled WGS sequence"/>
</dbReference>
<gene>
    <name evidence="2" type="ORF">SAHL_14935</name>
</gene>
<evidence type="ECO:0000256" key="1">
    <source>
        <dbReference type="ARBA" id="ARBA00010169"/>
    </source>
</evidence>
<sequence>MPMTADYDDARMVYVTCPDQATARTIAQALVAHREAACVNIVPGLESVYRWQGSVETDPEVLLLIKTRAARLAEVEARVGALHPDELPEVVAVHLSDGSQGYLDWLTQETTPK</sequence>
<dbReference type="PANTHER" id="PTHR23419:SF8">
    <property type="entry name" value="FI09726P"/>
    <property type="match status" value="1"/>
</dbReference>
<dbReference type="AlphaFoldDB" id="A0A423PHW4"/>
<comment type="similarity">
    <text evidence="1">Belongs to the CutA family.</text>
</comment>